<protein>
    <submittedName>
        <fullName evidence="1">Uncharacterized protein</fullName>
    </submittedName>
</protein>
<evidence type="ECO:0000313" key="1">
    <source>
        <dbReference type="EMBL" id="BCJ91939.1"/>
    </source>
</evidence>
<name>A0A6S6QS87_9HYPH</name>
<dbReference type="Proteomes" id="UP000515317">
    <property type="component" value="Chromosome"/>
</dbReference>
<dbReference type="EMBL" id="AP023361">
    <property type="protein sequence ID" value="BCJ91939.1"/>
    <property type="molecule type" value="Genomic_DNA"/>
</dbReference>
<sequence length="170" mass="18169">MDILVLVCLLAVAALAVHRICEVRDRDRRAETERLSLAIENLRSHRALLASFIARGSAPPMIEKKALLITASIGRHDFAKTFFDLLGEADLSGGYEFENARKFNAALAKLQKTDPGGLGLFHKSVASGAAALLLLNEPAGQKLQEVAFGLLAHGQEAALAAASRSQSPLN</sequence>
<proteinExistence type="predicted"/>
<keyword evidence="2" id="KW-1185">Reference proteome</keyword>
<evidence type="ECO:0000313" key="2">
    <source>
        <dbReference type="Proteomes" id="UP000515317"/>
    </source>
</evidence>
<organism evidence="1 2">
    <name type="scientific">Terrihabitans soli</name>
    <dbReference type="NCBI Taxonomy" id="708113"/>
    <lineage>
        <taxon>Bacteria</taxon>
        <taxon>Pseudomonadati</taxon>
        <taxon>Pseudomonadota</taxon>
        <taxon>Alphaproteobacteria</taxon>
        <taxon>Hyphomicrobiales</taxon>
        <taxon>Terrihabitans</taxon>
    </lineage>
</organism>
<dbReference type="KEGG" id="tso:IZ6_26740"/>
<accession>A0A6S6QS87</accession>
<gene>
    <name evidence="1" type="ORF">IZ6_26740</name>
</gene>
<dbReference type="AlphaFoldDB" id="A0A6S6QS87"/>
<dbReference type="RefSeq" id="WP_222875553.1">
    <property type="nucleotide sequence ID" value="NZ_AP023361.1"/>
</dbReference>
<reference evidence="1 2" key="1">
    <citation type="submission" date="2020-08" db="EMBL/GenBank/DDBJ databases">
        <title>Genome sequence of Rhizobiales bacterium strain IZ6.</title>
        <authorList>
            <person name="Nakai R."/>
            <person name="Naganuma T."/>
        </authorList>
    </citation>
    <scope>NUCLEOTIDE SEQUENCE [LARGE SCALE GENOMIC DNA]</scope>
    <source>
        <strain evidence="1 2">IZ6</strain>
    </source>
</reference>